<gene>
    <name evidence="2" type="ORF">L0668_19805</name>
</gene>
<organism evidence="2 3">
    <name type="scientific">Paraglaciecola algarum</name>
    <dbReference type="NCBI Taxonomy" id="3050085"/>
    <lineage>
        <taxon>Bacteria</taxon>
        <taxon>Pseudomonadati</taxon>
        <taxon>Pseudomonadota</taxon>
        <taxon>Gammaproteobacteria</taxon>
        <taxon>Alteromonadales</taxon>
        <taxon>Alteromonadaceae</taxon>
        <taxon>Paraglaciecola</taxon>
    </lineage>
</organism>
<feature type="transmembrane region" description="Helical" evidence="1">
    <location>
        <begin position="79"/>
        <end position="98"/>
    </location>
</feature>
<evidence type="ECO:0000256" key="1">
    <source>
        <dbReference type="SAM" id="Phobius"/>
    </source>
</evidence>
<dbReference type="Pfam" id="PF11859">
    <property type="entry name" value="DUF3379"/>
    <property type="match status" value="1"/>
</dbReference>
<comment type="caution">
    <text evidence="2">The sequence shown here is derived from an EMBL/GenBank/DDBJ whole genome shotgun (WGS) entry which is preliminary data.</text>
</comment>
<keyword evidence="1" id="KW-1133">Transmembrane helix</keyword>
<sequence>MDDLEFRRTLYADPNCTDENIIKAAADDPKKRAFIKELKELDAKMCDASQVNVPKDLASKLILRQTMHCHELSKKRNRINLALAASVAFVMGISFTLWQQSNLINMAEHAIAHVRAEGSYALDANENISIEQVNAKLASFGGELSGEIGQIYYANFCDFDNVRSLHMVMQLNGQKVTVFVVPNKAEYDNSSRSKDKTYQSQAVDFNRASLVVVGEDGADMTQAKQTLSQNFKFSA</sequence>
<dbReference type="RefSeq" id="WP_235314466.1">
    <property type="nucleotide sequence ID" value="NZ_JAKGAS010000018.1"/>
</dbReference>
<evidence type="ECO:0000313" key="2">
    <source>
        <dbReference type="EMBL" id="MCF2950364.1"/>
    </source>
</evidence>
<dbReference type="EMBL" id="JAKGAS010000018">
    <property type="protein sequence ID" value="MCF2950364.1"/>
    <property type="molecule type" value="Genomic_DNA"/>
</dbReference>
<proteinExistence type="predicted"/>
<keyword evidence="3" id="KW-1185">Reference proteome</keyword>
<keyword evidence="1" id="KW-0812">Transmembrane</keyword>
<evidence type="ECO:0000313" key="3">
    <source>
        <dbReference type="Proteomes" id="UP001521137"/>
    </source>
</evidence>
<keyword evidence="1" id="KW-0472">Membrane</keyword>
<name>A0ABS9DEZ9_9ALTE</name>
<protein>
    <submittedName>
        <fullName evidence="2">DUF3379 domain-containing protein</fullName>
    </submittedName>
</protein>
<dbReference type="InterPro" id="IPR021806">
    <property type="entry name" value="DUF3379"/>
</dbReference>
<dbReference type="Proteomes" id="UP001521137">
    <property type="component" value="Unassembled WGS sequence"/>
</dbReference>
<reference evidence="2 3" key="1">
    <citation type="submission" date="2022-01" db="EMBL/GenBank/DDBJ databases">
        <title>Paraglaciecola sp. G1-23.</title>
        <authorList>
            <person name="Jin M.S."/>
            <person name="Han D.M."/>
            <person name="Kim H.M."/>
            <person name="Jeon C.O."/>
        </authorList>
    </citation>
    <scope>NUCLEOTIDE SEQUENCE [LARGE SCALE GENOMIC DNA]</scope>
    <source>
        <strain evidence="2 3">G1-23</strain>
    </source>
</reference>
<accession>A0ABS9DEZ9</accession>